<feature type="transmembrane region" description="Helical" evidence="1">
    <location>
        <begin position="96"/>
        <end position="119"/>
    </location>
</feature>
<keyword evidence="1" id="KW-1133">Transmembrane helix</keyword>
<feature type="transmembrane region" description="Helical" evidence="1">
    <location>
        <begin position="170"/>
        <end position="188"/>
    </location>
</feature>
<keyword evidence="3" id="KW-1185">Reference proteome</keyword>
<evidence type="ECO:0000313" key="3">
    <source>
        <dbReference type="Proteomes" id="UP000049578"/>
    </source>
</evidence>
<keyword evidence="1" id="KW-0472">Membrane</keyword>
<dbReference type="STRING" id="119224.AKK44_05800"/>
<dbReference type="PATRIC" id="fig|119224.3.peg.706"/>
<dbReference type="EMBL" id="LHQM01000023">
    <property type="protein sequence ID" value="KPJ22219.1"/>
    <property type="molecule type" value="Genomic_DNA"/>
</dbReference>
<evidence type="ECO:0000313" key="2">
    <source>
        <dbReference type="EMBL" id="KPJ22219.1"/>
    </source>
</evidence>
<feature type="transmembrane region" description="Helical" evidence="1">
    <location>
        <begin position="236"/>
        <end position="255"/>
    </location>
</feature>
<feature type="transmembrane region" description="Helical" evidence="1">
    <location>
        <begin position="337"/>
        <end position="354"/>
    </location>
</feature>
<feature type="transmembrane region" description="Helical" evidence="1">
    <location>
        <begin position="366"/>
        <end position="387"/>
    </location>
</feature>
<feature type="transmembrane region" description="Helical" evidence="1">
    <location>
        <begin position="426"/>
        <end position="445"/>
    </location>
</feature>
<proteinExistence type="predicted"/>
<feature type="transmembrane region" description="Helical" evidence="1">
    <location>
        <begin position="209"/>
        <end position="230"/>
    </location>
</feature>
<feature type="transmembrane region" description="Helical" evidence="1">
    <location>
        <begin position="451"/>
        <end position="476"/>
    </location>
</feature>
<dbReference type="RefSeq" id="WP_054278898.1">
    <property type="nucleotide sequence ID" value="NZ_LHQM01000023.1"/>
</dbReference>
<dbReference type="AlphaFoldDB" id="A0A0N8FX59"/>
<evidence type="ECO:0000256" key="1">
    <source>
        <dbReference type="SAM" id="Phobius"/>
    </source>
</evidence>
<protein>
    <submittedName>
        <fullName evidence="2">Uncharacterized protein</fullName>
    </submittedName>
</protein>
<keyword evidence="1" id="KW-0812">Transmembrane</keyword>
<feature type="transmembrane region" description="Helical" evidence="1">
    <location>
        <begin position="140"/>
        <end position="164"/>
    </location>
</feature>
<feature type="transmembrane region" description="Helical" evidence="1">
    <location>
        <begin position="488"/>
        <end position="505"/>
    </location>
</feature>
<accession>A0A0N8FX59</accession>
<reference evidence="2 3" key="1">
    <citation type="submission" date="2015-08" db="EMBL/GenBank/DDBJ databases">
        <title>Genome sequence of Streptococcus phocae subsp. phocae ATCC 51973T isolated from liver specimen obtained from seal.</title>
        <authorList>
            <person name="Avendano-Herrera R."/>
        </authorList>
    </citation>
    <scope>NUCLEOTIDE SEQUENCE [LARGE SCALE GENOMIC DNA]</scope>
    <source>
        <strain evidence="2 3">ATCC 51973</strain>
    </source>
</reference>
<name>A0A0N8FX59_9STRE</name>
<organism evidence="2 3">
    <name type="scientific">Streptococcus phocae</name>
    <dbReference type="NCBI Taxonomy" id="119224"/>
    <lineage>
        <taxon>Bacteria</taxon>
        <taxon>Bacillati</taxon>
        <taxon>Bacillota</taxon>
        <taxon>Bacilli</taxon>
        <taxon>Lactobacillales</taxon>
        <taxon>Streptococcaceae</taxon>
        <taxon>Streptococcus</taxon>
    </lineage>
</organism>
<dbReference type="Proteomes" id="UP000049578">
    <property type="component" value="Unassembled WGS sequence"/>
</dbReference>
<sequence>MPDKRLMWLIWKIDSATLTNKLIYWLQKIPLLGKKIPNHLYGLDYLKWVNLTIGIFSKMTYIFFKRVISVTFLFLGAKLLNFLLGEFTGYQIPSNFQMSLVLLIVISFFLGTSIDIVLISRYDKTIFQFVRQFHVSPVEYFKTSQVMLVMKELVLHSLILGCYFTLNGFAFWHAITFTLLVSGMRLILKTSLLGYYEKKLKHKKKGFESLIPYALVLGVGLSLIVIVLGVQLSPKLFFSTYAGLAGAIMWGYGYYRLATYPTLNQLTRQLISQDSMEEAIAAVDNIEESAVMIDQEDIDVQRKTPISVENLAGISYLHALFMQRMGKELQKGIKRRLLIVAVVFGVEVIALAFFRNQTISLFPKNLAGLLYISFILGYAIYAGEGYIKFCFYHLDRLLLKYNDYRRRDIILATLKTRFWSLIKHNIPIFTINSAIVLYYYLMVFPLNWLEIILIIVVQFLSMSLFSLYFLYLYFLLQPFTENLKSKSATYNILVFIVYWFFYKLLKFANVMTMSFFLWILLATALFLVAGYVAVYCLAPKTFRLK</sequence>
<feature type="transmembrane region" description="Helical" evidence="1">
    <location>
        <begin position="67"/>
        <end position="84"/>
    </location>
</feature>
<feature type="transmembrane region" description="Helical" evidence="1">
    <location>
        <begin position="517"/>
        <end position="538"/>
    </location>
</feature>
<gene>
    <name evidence="2" type="ORF">AKK44_05800</name>
</gene>
<comment type="caution">
    <text evidence="2">The sequence shown here is derived from an EMBL/GenBank/DDBJ whole genome shotgun (WGS) entry which is preliminary data.</text>
</comment>